<feature type="region of interest" description="Disordered" evidence="5">
    <location>
        <begin position="149"/>
        <end position="182"/>
    </location>
</feature>
<keyword evidence="2" id="KW-0677">Repeat</keyword>
<proteinExistence type="predicted"/>
<dbReference type="PROSITE" id="PS51294">
    <property type="entry name" value="HTH_MYB"/>
    <property type="match status" value="2"/>
</dbReference>
<dbReference type="GO" id="GO:0006355">
    <property type="term" value="P:regulation of DNA-templated transcription"/>
    <property type="evidence" value="ECO:0007669"/>
    <property type="project" value="TreeGrafter"/>
</dbReference>
<evidence type="ECO:0000259" key="7">
    <source>
        <dbReference type="PROSITE" id="PS51294"/>
    </source>
</evidence>
<evidence type="ECO:0000256" key="4">
    <source>
        <dbReference type="ARBA" id="ARBA00023242"/>
    </source>
</evidence>
<dbReference type="PROSITE" id="PS50090">
    <property type="entry name" value="MYB_LIKE"/>
    <property type="match status" value="2"/>
</dbReference>
<comment type="caution">
    <text evidence="8">The sequence shown here is derived from an EMBL/GenBank/DDBJ whole genome shotgun (WGS) entry which is preliminary data.</text>
</comment>
<dbReference type="Proteomes" id="UP000593577">
    <property type="component" value="Unassembled WGS sequence"/>
</dbReference>
<evidence type="ECO:0000256" key="1">
    <source>
        <dbReference type="ARBA" id="ARBA00004123"/>
    </source>
</evidence>
<dbReference type="InterPro" id="IPR009057">
    <property type="entry name" value="Homeodomain-like_sf"/>
</dbReference>
<evidence type="ECO:0000256" key="3">
    <source>
        <dbReference type="ARBA" id="ARBA00023125"/>
    </source>
</evidence>
<evidence type="ECO:0000259" key="6">
    <source>
        <dbReference type="PROSITE" id="PS50090"/>
    </source>
</evidence>
<feature type="domain" description="Myb-like" evidence="6">
    <location>
        <begin position="83"/>
        <end position="133"/>
    </location>
</feature>
<dbReference type="FunFam" id="1.10.10.60:FF:000001">
    <property type="entry name" value="MYB-related transcription factor"/>
    <property type="match status" value="1"/>
</dbReference>
<evidence type="ECO:0000313" key="9">
    <source>
        <dbReference type="Proteomes" id="UP000593577"/>
    </source>
</evidence>
<evidence type="ECO:0000313" key="8">
    <source>
        <dbReference type="EMBL" id="MBA0681110.1"/>
    </source>
</evidence>
<dbReference type="PANTHER" id="PTHR47998:SF43">
    <property type="entry name" value="TRANSCRIPTION FACTOR MYB82"/>
    <property type="match status" value="1"/>
</dbReference>
<comment type="subcellular location">
    <subcellularLocation>
        <location evidence="1">Nucleus</location>
    </subcellularLocation>
</comment>
<dbReference type="InterPro" id="IPR017930">
    <property type="entry name" value="Myb_dom"/>
</dbReference>
<dbReference type="SMART" id="SM00717">
    <property type="entry name" value="SANT"/>
    <property type="match status" value="2"/>
</dbReference>
<dbReference type="GO" id="GO:0030154">
    <property type="term" value="P:cell differentiation"/>
    <property type="evidence" value="ECO:0007669"/>
    <property type="project" value="TreeGrafter"/>
</dbReference>
<name>A0A7J8X1W5_GOSAI</name>
<keyword evidence="9" id="KW-1185">Reference proteome</keyword>
<dbReference type="CDD" id="cd00167">
    <property type="entry name" value="SANT"/>
    <property type="match status" value="2"/>
</dbReference>
<dbReference type="Pfam" id="PF00249">
    <property type="entry name" value="Myb_DNA-binding"/>
    <property type="match status" value="2"/>
</dbReference>
<dbReference type="InterPro" id="IPR015495">
    <property type="entry name" value="Myb_TF_plants"/>
</dbReference>
<dbReference type="InterPro" id="IPR001005">
    <property type="entry name" value="SANT/Myb"/>
</dbReference>
<dbReference type="GO" id="GO:0005634">
    <property type="term" value="C:nucleus"/>
    <property type="evidence" value="ECO:0007669"/>
    <property type="project" value="UniProtKB-SubCell"/>
</dbReference>
<dbReference type="Gene3D" id="1.10.10.60">
    <property type="entry name" value="Homeodomain-like"/>
    <property type="match status" value="2"/>
</dbReference>
<organism evidence="8 9">
    <name type="scientific">Gossypium aridum</name>
    <name type="common">American cotton</name>
    <name type="synonym">Erioxylum aridum</name>
    <dbReference type="NCBI Taxonomy" id="34290"/>
    <lineage>
        <taxon>Eukaryota</taxon>
        <taxon>Viridiplantae</taxon>
        <taxon>Streptophyta</taxon>
        <taxon>Embryophyta</taxon>
        <taxon>Tracheophyta</taxon>
        <taxon>Spermatophyta</taxon>
        <taxon>Magnoliopsida</taxon>
        <taxon>eudicotyledons</taxon>
        <taxon>Gunneridae</taxon>
        <taxon>Pentapetalae</taxon>
        <taxon>rosids</taxon>
        <taxon>malvids</taxon>
        <taxon>Malvales</taxon>
        <taxon>Malvaceae</taxon>
        <taxon>Malvoideae</taxon>
        <taxon>Gossypium</taxon>
    </lineage>
</organism>
<gene>
    <name evidence="8" type="ORF">Goari_012767</name>
</gene>
<dbReference type="SUPFAM" id="SSF46689">
    <property type="entry name" value="Homeodomain-like"/>
    <property type="match status" value="1"/>
</dbReference>
<feature type="compositionally biased region" description="Polar residues" evidence="5">
    <location>
        <begin position="153"/>
        <end position="169"/>
    </location>
</feature>
<protein>
    <submittedName>
        <fullName evidence="8">Uncharacterized protein</fullName>
    </submittedName>
</protein>
<feature type="domain" description="HTH myb-type" evidence="7">
    <location>
        <begin position="34"/>
        <end position="82"/>
    </location>
</feature>
<reference evidence="8 9" key="1">
    <citation type="journal article" date="2019" name="Genome Biol. Evol.">
        <title>Insights into the evolution of the New World diploid cottons (Gossypium, subgenus Houzingenia) based on genome sequencing.</title>
        <authorList>
            <person name="Grover C.E."/>
            <person name="Arick M.A. 2nd"/>
            <person name="Thrash A."/>
            <person name="Conover J.L."/>
            <person name="Sanders W.S."/>
            <person name="Peterson D.G."/>
            <person name="Frelichowski J.E."/>
            <person name="Scheffler J.A."/>
            <person name="Scheffler B.E."/>
            <person name="Wendel J.F."/>
        </authorList>
    </citation>
    <scope>NUCLEOTIDE SEQUENCE [LARGE SCALE GENOMIC DNA]</scope>
    <source>
        <strain evidence="8">185</strain>
        <tissue evidence="8">Leaf</tissue>
    </source>
</reference>
<feature type="domain" description="Myb-like" evidence="6">
    <location>
        <begin position="30"/>
        <end position="82"/>
    </location>
</feature>
<dbReference type="GO" id="GO:0000976">
    <property type="term" value="F:transcription cis-regulatory region binding"/>
    <property type="evidence" value="ECO:0007669"/>
    <property type="project" value="TreeGrafter"/>
</dbReference>
<dbReference type="AlphaFoldDB" id="A0A7J8X1W5"/>
<dbReference type="PANTHER" id="PTHR47998">
    <property type="entry name" value="TRANSCRIPTION FACTOR MYB51-LIKE ISOFORM X1"/>
    <property type="match status" value="1"/>
</dbReference>
<feature type="domain" description="HTH myb-type" evidence="7">
    <location>
        <begin position="83"/>
        <end position="137"/>
    </location>
</feature>
<keyword evidence="3" id="KW-0238">DNA-binding</keyword>
<keyword evidence="4" id="KW-0539">Nucleus</keyword>
<sequence length="282" mass="32250">MISNFKIHSKFKFSEGEKAAKMEENKREKKTEGKRGLWKAEEDLILKNYVETHGEGNWAKVSKLLGLKRGGKSCRLRWKNYLRPNIKRGAMSKEEEDLIIRMHNLLGNRWSLIAGRLPGRTDNEVKNYWNTHLNKKTSVLGKRKGKAIDESNDQSIPNHQNNTNTNIAMENQGGEEPIAPPPAELPMISSPKTTTDDEGSMGLLKVDGLTDNTWMERAVRCLDYDYDNNYEIETPLMMMNKNLNYAHMVFDEEPFTPCLDSFVLFEAFGTDSDLGKTQSFLP</sequence>
<accession>A0A7J8X1W5</accession>
<dbReference type="EMBL" id="JABFAA010000004">
    <property type="protein sequence ID" value="MBA0681110.1"/>
    <property type="molecule type" value="Genomic_DNA"/>
</dbReference>
<evidence type="ECO:0000256" key="5">
    <source>
        <dbReference type="SAM" id="MobiDB-lite"/>
    </source>
</evidence>
<evidence type="ECO:0000256" key="2">
    <source>
        <dbReference type="ARBA" id="ARBA00022737"/>
    </source>
</evidence>